<dbReference type="PANTHER" id="PTHR44688">
    <property type="entry name" value="DNA-BINDING TRANSCRIPTIONAL ACTIVATOR DEVR_DOSR"/>
    <property type="match status" value="1"/>
</dbReference>
<proteinExistence type="predicted"/>
<protein>
    <recommendedName>
        <fullName evidence="4">HTH luxR-type domain-containing protein</fullName>
    </recommendedName>
</protein>
<dbReference type="CDD" id="cd06170">
    <property type="entry name" value="LuxR_C_like"/>
    <property type="match status" value="1"/>
</dbReference>
<organism evidence="5 6">
    <name type="scientific">Fusibacter paucivorans</name>
    <dbReference type="NCBI Taxonomy" id="76009"/>
    <lineage>
        <taxon>Bacteria</taxon>
        <taxon>Bacillati</taxon>
        <taxon>Bacillota</taxon>
        <taxon>Clostridia</taxon>
        <taxon>Eubacteriales</taxon>
        <taxon>Eubacteriales Family XII. Incertae Sedis</taxon>
        <taxon>Fusibacter</taxon>
    </lineage>
</organism>
<dbReference type="SMART" id="SM00421">
    <property type="entry name" value="HTH_LUXR"/>
    <property type="match status" value="1"/>
</dbReference>
<accession>A0ABS5PRF7</accession>
<dbReference type="EMBL" id="JAHBCL010000015">
    <property type="protein sequence ID" value="MBS7526999.1"/>
    <property type="molecule type" value="Genomic_DNA"/>
</dbReference>
<evidence type="ECO:0000313" key="5">
    <source>
        <dbReference type="EMBL" id="MBS7526999.1"/>
    </source>
</evidence>
<gene>
    <name evidence="5" type="ORF">KHM83_09935</name>
</gene>
<dbReference type="PROSITE" id="PS50043">
    <property type="entry name" value="HTH_LUXR_2"/>
    <property type="match status" value="1"/>
</dbReference>
<dbReference type="InterPro" id="IPR000792">
    <property type="entry name" value="Tscrpt_reg_LuxR_C"/>
</dbReference>
<dbReference type="InterPro" id="IPR016032">
    <property type="entry name" value="Sig_transdc_resp-reg_C-effctor"/>
</dbReference>
<evidence type="ECO:0000256" key="1">
    <source>
        <dbReference type="ARBA" id="ARBA00023015"/>
    </source>
</evidence>
<dbReference type="RefSeq" id="WP_213236860.1">
    <property type="nucleotide sequence ID" value="NZ_JAHBCL010000015.1"/>
</dbReference>
<dbReference type="Pfam" id="PF00196">
    <property type="entry name" value="GerE"/>
    <property type="match status" value="1"/>
</dbReference>
<name>A0ABS5PRF7_9FIRM</name>
<dbReference type="InterPro" id="IPR036388">
    <property type="entry name" value="WH-like_DNA-bd_sf"/>
</dbReference>
<comment type="caution">
    <text evidence="5">The sequence shown here is derived from an EMBL/GenBank/DDBJ whole genome shotgun (WGS) entry which is preliminary data.</text>
</comment>
<evidence type="ECO:0000313" key="6">
    <source>
        <dbReference type="Proteomes" id="UP000746471"/>
    </source>
</evidence>
<dbReference type="PANTHER" id="PTHR44688:SF16">
    <property type="entry name" value="DNA-BINDING TRANSCRIPTIONAL ACTIVATOR DEVR_DOSR"/>
    <property type="match status" value="1"/>
</dbReference>
<evidence type="ECO:0000256" key="2">
    <source>
        <dbReference type="ARBA" id="ARBA00023125"/>
    </source>
</evidence>
<dbReference type="PRINTS" id="PR00038">
    <property type="entry name" value="HTHLUXR"/>
</dbReference>
<sequence>MNRVSTPWNEINAFLLECGSIRDSKEFCTYLMKHLDTFIAYDQARIYFLNDNRKVYDEVLFGVNKRWTKMYFEYYANVGGGRYSPFGRSMRNGKICNLPKAEDRVRDWTNCNNDEFIKDYLRPQGIQYSTGFMLHDIYNSPKATFIIDRLTNVRFSDYELNILNILLPHLENLFKNFYVPIPKNFNLDNVNKNIALLTAREREIAKLLMQGASTNNIGDKLCISTATVYKHISHIHEKLNVSSQQELLIKLMSGNKLNREDVSVCAVMDSERAN</sequence>
<keyword evidence="3" id="KW-0804">Transcription</keyword>
<dbReference type="PROSITE" id="PS00622">
    <property type="entry name" value="HTH_LUXR_1"/>
    <property type="match status" value="1"/>
</dbReference>
<keyword evidence="2" id="KW-0238">DNA-binding</keyword>
<dbReference type="Proteomes" id="UP000746471">
    <property type="component" value="Unassembled WGS sequence"/>
</dbReference>
<keyword evidence="6" id="KW-1185">Reference proteome</keyword>
<keyword evidence="1" id="KW-0805">Transcription regulation</keyword>
<feature type="domain" description="HTH luxR-type" evidence="4">
    <location>
        <begin position="190"/>
        <end position="255"/>
    </location>
</feature>
<reference evidence="5 6" key="1">
    <citation type="submission" date="2021-05" db="EMBL/GenBank/DDBJ databases">
        <title>Fusibacter ferrireducens sp. nov., an anaerobic, sulfur- and Fe-reducing bacterium isolated from the mangrove sediment.</title>
        <authorList>
            <person name="Qiu D."/>
        </authorList>
    </citation>
    <scope>NUCLEOTIDE SEQUENCE [LARGE SCALE GENOMIC DNA]</scope>
    <source>
        <strain evidence="5 6">DSM 12116</strain>
    </source>
</reference>
<dbReference type="SUPFAM" id="SSF46894">
    <property type="entry name" value="C-terminal effector domain of the bipartite response regulators"/>
    <property type="match status" value="1"/>
</dbReference>
<evidence type="ECO:0000259" key="4">
    <source>
        <dbReference type="PROSITE" id="PS50043"/>
    </source>
</evidence>
<dbReference type="Gene3D" id="1.10.10.10">
    <property type="entry name" value="Winged helix-like DNA-binding domain superfamily/Winged helix DNA-binding domain"/>
    <property type="match status" value="1"/>
</dbReference>
<evidence type="ECO:0000256" key="3">
    <source>
        <dbReference type="ARBA" id="ARBA00023163"/>
    </source>
</evidence>